<gene>
    <name evidence="5" type="ORF">JF922_01505</name>
</gene>
<evidence type="ECO:0000313" key="6">
    <source>
        <dbReference type="Proteomes" id="UP000612893"/>
    </source>
</evidence>
<dbReference type="GO" id="GO:0016757">
    <property type="term" value="F:glycosyltransferase activity"/>
    <property type="evidence" value="ECO:0007669"/>
    <property type="project" value="UniProtKB-KW"/>
</dbReference>
<evidence type="ECO:0000256" key="1">
    <source>
        <dbReference type="ARBA" id="ARBA00006739"/>
    </source>
</evidence>
<dbReference type="EMBL" id="JAEKNR010000022">
    <property type="protein sequence ID" value="MBJ7596751.1"/>
    <property type="molecule type" value="Genomic_DNA"/>
</dbReference>
<feature type="domain" description="Glycosyltransferase 2-like" evidence="4">
    <location>
        <begin position="8"/>
        <end position="164"/>
    </location>
</feature>
<evidence type="ECO:0000256" key="2">
    <source>
        <dbReference type="ARBA" id="ARBA00022676"/>
    </source>
</evidence>
<protein>
    <submittedName>
        <fullName evidence="5">Glycosyltransferase</fullName>
    </submittedName>
</protein>
<keyword evidence="3" id="KW-0808">Transferase</keyword>
<comment type="caution">
    <text evidence="5">The sequence shown here is derived from an EMBL/GenBank/DDBJ whole genome shotgun (WGS) entry which is preliminary data.</text>
</comment>
<reference evidence="5" key="1">
    <citation type="submission" date="2020-10" db="EMBL/GenBank/DDBJ databases">
        <title>Ca. Dormibacterota MAGs.</title>
        <authorList>
            <person name="Montgomery K."/>
        </authorList>
    </citation>
    <scope>NUCLEOTIDE SEQUENCE [LARGE SCALE GENOMIC DNA]</scope>
    <source>
        <strain evidence="5">SC8812_S17_10</strain>
    </source>
</reference>
<dbReference type="RefSeq" id="WP_338198581.1">
    <property type="nucleotide sequence ID" value="NZ_JAEKNR010000022.1"/>
</dbReference>
<dbReference type="Proteomes" id="UP000612893">
    <property type="component" value="Unassembled WGS sequence"/>
</dbReference>
<dbReference type="Gene3D" id="3.90.550.10">
    <property type="entry name" value="Spore Coat Polysaccharide Biosynthesis Protein SpsA, Chain A"/>
    <property type="match status" value="1"/>
</dbReference>
<name>A0A934N5L9_9BACT</name>
<evidence type="ECO:0000259" key="4">
    <source>
        <dbReference type="Pfam" id="PF00535"/>
    </source>
</evidence>
<evidence type="ECO:0000256" key="3">
    <source>
        <dbReference type="ARBA" id="ARBA00022679"/>
    </source>
</evidence>
<keyword evidence="6" id="KW-1185">Reference proteome</keyword>
<evidence type="ECO:0000313" key="5">
    <source>
        <dbReference type="EMBL" id="MBJ7596751.1"/>
    </source>
</evidence>
<keyword evidence="2" id="KW-0328">Glycosyltransferase</keyword>
<dbReference type="InterPro" id="IPR029044">
    <property type="entry name" value="Nucleotide-diphossugar_trans"/>
</dbReference>
<dbReference type="InterPro" id="IPR001173">
    <property type="entry name" value="Glyco_trans_2-like"/>
</dbReference>
<dbReference type="InterPro" id="IPR050834">
    <property type="entry name" value="Glycosyltransf_2"/>
</dbReference>
<proteinExistence type="inferred from homology"/>
<dbReference type="SUPFAM" id="SSF53448">
    <property type="entry name" value="Nucleotide-diphospho-sugar transferases"/>
    <property type="match status" value="1"/>
</dbReference>
<dbReference type="PANTHER" id="PTHR43685:SF5">
    <property type="entry name" value="GLYCOSYLTRANSFERASE EPSE-RELATED"/>
    <property type="match status" value="1"/>
</dbReference>
<dbReference type="Pfam" id="PF00535">
    <property type="entry name" value="Glycos_transf_2"/>
    <property type="match status" value="1"/>
</dbReference>
<dbReference type="PANTHER" id="PTHR43685">
    <property type="entry name" value="GLYCOSYLTRANSFERASE"/>
    <property type="match status" value="1"/>
</dbReference>
<comment type="similarity">
    <text evidence="1">Belongs to the glycosyltransferase 2 family.</text>
</comment>
<accession>A0A934N5L9</accession>
<sequence length="297" mass="32699">MTPAGRVTVVVLTHDCEPWIGRTLRSLTGLPGSPPVIAVDNGSEDGTVELIRRDFPAARLITCRPNLGAAARNLGVEASGTPYVAFADDDTWYAPETLPRAVELFEAHPRLGVITVRTLVGEQLQEDPMSAEMAASPLTDGTELPGKKLLSFMAGVSVVRRSAYLAAGGYDPRLFMGGEEELLACDLVSAGWELRYIPELTAYHRPSGQNAPNLRHHGVRNTLWFAWRRRHLPDALAWTLHIARTAPLNRATLKGFAEAIGGLPWVLRDRHVVSAELERQLRVLDAQKMSSRARRYL</sequence>
<dbReference type="AlphaFoldDB" id="A0A934N5L9"/>
<organism evidence="5 6">
    <name type="scientific">Candidatus Nephthysia bennettiae</name>
    <dbReference type="NCBI Taxonomy" id="3127016"/>
    <lineage>
        <taxon>Bacteria</taxon>
        <taxon>Bacillati</taxon>
        <taxon>Candidatus Dormiibacterota</taxon>
        <taxon>Candidatus Dormibacteria</taxon>
        <taxon>Candidatus Dormibacterales</taxon>
        <taxon>Candidatus Dormibacteraceae</taxon>
        <taxon>Candidatus Nephthysia</taxon>
    </lineage>
</organism>